<proteinExistence type="predicted"/>
<dbReference type="PANTHER" id="PTHR43537">
    <property type="entry name" value="TRANSCRIPTIONAL REGULATOR, GNTR FAMILY"/>
    <property type="match status" value="1"/>
</dbReference>
<dbReference type="Pfam" id="PF07729">
    <property type="entry name" value="FCD"/>
    <property type="match status" value="1"/>
</dbReference>
<keyword evidence="2" id="KW-0238">DNA-binding</keyword>
<dbReference type="SUPFAM" id="SSF46785">
    <property type="entry name" value="Winged helix' DNA-binding domain"/>
    <property type="match status" value="1"/>
</dbReference>
<dbReference type="SUPFAM" id="SSF48008">
    <property type="entry name" value="GntR ligand-binding domain-like"/>
    <property type="match status" value="1"/>
</dbReference>
<sequence>MYLSVRYGIGTVMTKPTGKLYQQVAQAIARAIDDGRYAVGTRLPGERELAEEFAVSRHTVREAMIALEIRGMVEARHGSGLYVVGTSNDGGTPAELDIGAFELIEARILFEGEAAAVAATVIDDEALAELDRILADMASFDPASAEAMETDRRFHLCIAEATGNTVISTVVAMLWSLRDRAPLSAHMFAEARREGIHPRVDEHRLIVDALRARDSALARKTMRDHLRRVVEDLLAATEVEVLRRARSEIEDQRGMVAKRLHA</sequence>
<keyword evidence="1" id="KW-0805">Transcription regulation</keyword>
<dbReference type="PROSITE" id="PS50949">
    <property type="entry name" value="HTH_GNTR"/>
    <property type="match status" value="1"/>
</dbReference>
<organism evidence="5 6">
    <name type="scientific">Sphingomonas cynarae</name>
    <dbReference type="NCBI Taxonomy" id="930197"/>
    <lineage>
        <taxon>Bacteria</taxon>
        <taxon>Pseudomonadati</taxon>
        <taxon>Pseudomonadota</taxon>
        <taxon>Alphaproteobacteria</taxon>
        <taxon>Sphingomonadales</taxon>
        <taxon>Sphingomonadaceae</taxon>
        <taxon>Sphingomonas</taxon>
    </lineage>
</organism>
<dbReference type="CDD" id="cd07377">
    <property type="entry name" value="WHTH_GntR"/>
    <property type="match status" value="1"/>
</dbReference>
<dbReference type="Pfam" id="PF00392">
    <property type="entry name" value="GntR"/>
    <property type="match status" value="1"/>
</dbReference>
<dbReference type="PRINTS" id="PR00035">
    <property type="entry name" value="HTHGNTR"/>
</dbReference>
<keyword evidence="6" id="KW-1185">Reference proteome</keyword>
<reference evidence="6" key="1">
    <citation type="journal article" date="2019" name="Int. J. Syst. Evol. Microbiol.">
        <title>The Global Catalogue of Microorganisms (GCM) 10K type strain sequencing project: providing services to taxonomists for standard genome sequencing and annotation.</title>
        <authorList>
            <consortium name="The Broad Institute Genomics Platform"/>
            <consortium name="The Broad Institute Genome Sequencing Center for Infectious Disease"/>
            <person name="Wu L."/>
            <person name="Ma J."/>
        </authorList>
    </citation>
    <scope>NUCLEOTIDE SEQUENCE [LARGE SCALE GENOMIC DNA]</scope>
    <source>
        <strain evidence="6">JCM 17498</strain>
    </source>
</reference>
<dbReference type="Proteomes" id="UP001500523">
    <property type="component" value="Unassembled WGS sequence"/>
</dbReference>
<keyword evidence="3" id="KW-0804">Transcription</keyword>
<accession>A0ABP7DG94</accession>
<dbReference type="InterPro" id="IPR008920">
    <property type="entry name" value="TF_FadR/GntR_C"/>
</dbReference>
<protein>
    <submittedName>
        <fullName evidence="5">FadR/GntR family transcriptional regulator</fullName>
    </submittedName>
</protein>
<evidence type="ECO:0000256" key="3">
    <source>
        <dbReference type="ARBA" id="ARBA00023163"/>
    </source>
</evidence>
<name>A0ABP7DG94_9SPHN</name>
<dbReference type="PANTHER" id="PTHR43537:SF5">
    <property type="entry name" value="UXU OPERON TRANSCRIPTIONAL REGULATOR"/>
    <property type="match status" value="1"/>
</dbReference>
<dbReference type="SMART" id="SM00895">
    <property type="entry name" value="FCD"/>
    <property type="match status" value="1"/>
</dbReference>
<evidence type="ECO:0000313" key="5">
    <source>
        <dbReference type="EMBL" id="GAA3704099.1"/>
    </source>
</evidence>
<gene>
    <name evidence="5" type="ORF">GCM10022268_12100</name>
</gene>
<dbReference type="InterPro" id="IPR036390">
    <property type="entry name" value="WH_DNA-bd_sf"/>
</dbReference>
<dbReference type="InterPro" id="IPR000524">
    <property type="entry name" value="Tscrpt_reg_HTH_GntR"/>
</dbReference>
<dbReference type="Gene3D" id="1.20.120.530">
    <property type="entry name" value="GntR ligand-binding domain-like"/>
    <property type="match status" value="1"/>
</dbReference>
<evidence type="ECO:0000256" key="1">
    <source>
        <dbReference type="ARBA" id="ARBA00023015"/>
    </source>
</evidence>
<dbReference type="InterPro" id="IPR036388">
    <property type="entry name" value="WH-like_DNA-bd_sf"/>
</dbReference>
<comment type="caution">
    <text evidence="5">The sequence shown here is derived from an EMBL/GenBank/DDBJ whole genome shotgun (WGS) entry which is preliminary data.</text>
</comment>
<evidence type="ECO:0000259" key="4">
    <source>
        <dbReference type="PROSITE" id="PS50949"/>
    </source>
</evidence>
<dbReference type="EMBL" id="BAABBF010000002">
    <property type="protein sequence ID" value="GAA3704099.1"/>
    <property type="molecule type" value="Genomic_DNA"/>
</dbReference>
<evidence type="ECO:0000313" key="6">
    <source>
        <dbReference type="Proteomes" id="UP001500523"/>
    </source>
</evidence>
<dbReference type="InterPro" id="IPR011711">
    <property type="entry name" value="GntR_C"/>
</dbReference>
<dbReference type="Gene3D" id="1.10.10.10">
    <property type="entry name" value="Winged helix-like DNA-binding domain superfamily/Winged helix DNA-binding domain"/>
    <property type="match status" value="1"/>
</dbReference>
<evidence type="ECO:0000256" key="2">
    <source>
        <dbReference type="ARBA" id="ARBA00023125"/>
    </source>
</evidence>
<dbReference type="SMART" id="SM00345">
    <property type="entry name" value="HTH_GNTR"/>
    <property type="match status" value="1"/>
</dbReference>
<feature type="domain" description="HTH gntR-type" evidence="4">
    <location>
        <begin position="18"/>
        <end position="86"/>
    </location>
</feature>